<evidence type="ECO:0000313" key="2">
    <source>
        <dbReference type="EMBL" id="KEZ79150.1"/>
    </source>
</evidence>
<dbReference type="InterPro" id="IPR050471">
    <property type="entry name" value="AB_hydrolase"/>
</dbReference>
<dbReference type="SUPFAM" id="SSF53474">
    <property type="entry name" value="alpha/beta-Hydrolases"/>
    <property type="match status" value="1"/>
</dbReference>
<proteinExistence type="predicted"/>
<gene>
    <name evidence="2" type="ORF">C41B8_00335</name>
</gene>
<dbReference type="Proteomes" id="UP000028302">
    <property type="component" value="Unassembled WGS sequence"/>
</dbReference>
<comment type="caution">
    <text evidence="2">The sequence shown here is derived from an EMBL/GenBank/DDBJ whole genome shotgun (WGS) entry which is preliminary data.</text>
</comment>
<dbReference type="eggNOG" id="COG2267">
    <property type="taxonomic scope" value="Bacteria"/>
</dbReference>
<dbReference type="Gene3D" id="3.40.50.1820">
    <property type="entry name" value="alpha/beta hydrolase"/>
    <property type="match status" value="1"/>
</dbReference>
<evidence type="ECO:0000259" key="1">
    <source>
        <dbReference type="Pfam" id="PF00561"/>
    </source>
</evidence>
<dbReference type="AlphaFoldDB" id="A0A084IR16"/>
<protein>
    <submittedName>
        <fullName evidence="2">Poly(3-hydroxyalkanoate) depolymerase</fullName>
    </submittedName>
</protein>
<dbReference type="RefSeq" id="WP_051882559.1">
    <property type="nucleotide sequence ID" value="NZ_APNK01000001.1"/>
</dbReference>
<reference evidence="2 3" key="1">
    <citation type="submission" date="2013-03" db="EMBL/GenBank/DDBJ databases">
        <title>Salinisphaera hydrothermalis C41B8 Genome Sequencing.</title>
        <authorList>
            <person name="Li C."/>
            <person name="Lai Q."/>
            <person name="Shao Z."/>
        </authorList>
    </citation>
    <scope>NUCLEOTIDE SEQUENCE [LARGE SCALE GENOMIC DNA]</scope>
    <source>
        <strain evidence="2 3">C41B8</strain>
    </source>
</reference>
<dbReference type="PANTHER" id="PTHR43433:SF5">
    <property type="entry name" value="AB HYDROLASE-1 DOMAIN-CONTAINING PROTEIN"/>
    <property type="match status" value="1"/>
</dbReference>
<dbReference type="GO" id="GO:0046503">
    <property type="term" value="P:glycerolipid catabolic process"/>
    <property type="evidence" value="ECO:0007669"/>
    <property type="project" value="TreeGrafter"/>
</dbReference>
<name>A0A084IR16_SALHC</name>
<dbReference type="EMBL" id="APNK01000001">
    <property type="protein sequence ID" value="KEZ79150.1"/>
    <property type="molecule type" value="Genomic_DNA"/>
</dbReference>
<dbReference type="PRINTS" id="PR00111">
    <property type="entry name" value="ABHYDROLASE"/>
</dbReference>
<sequence length="279" mass="30110">MCASADTAGVETFHIEGEAVVVARTSGVGPPLLMCNDFLACYGVLDTICDALARPTIRFDMPGIGEAPGTPRMRRMAQLAQRVSRVCDVLDCPEVDVLGMGWGGLLAQRLARDHASRVRRLVLVATSSGPLMLPGRVASLRRLAWPGGPGTVVADGRDVRELFGGRRADECEAVASALHRNRAPSRRAFAAQLYAMAGFSSLPWLHRLTMPTLVLAGDDDQVVPLPNVRLLGLLIPDSRLSIMRGAGHWLLLERPDEASRRIEEFLDTPHPLQPGGEAV</sequence>
<dbReference type="InterPro" id="IPR029058">
    <property type="entry name" value="AB_hydrolase_fold"/>
</dbReference>
<dbReference type="STRING" id="1304275.C41B8_00335"/>
<organism evidence="2 3">
    <name type="scientific">Salinisphaera hydrothermalis (strain C41B8)</name>
    <dbReference type="NCBI Taxonomy" id="1304275"/>
    <lineage>
        <taxon>Bacteria</taxon>
        <taxon>Pseudomonadati</taxon>
        <taxon>Pseudomonadota</taxon>
        <taxon>Gammaproteobacteria</taxon>
        <taxon>Salinisphaerales</taxon>
        <taxon>Salinisphaeraceae</taxon>
        <taxon>Salinisphaera</taxon>
    </lineage>
</organism>
<dbReference type="GO" id="GO:0004806">
    <property type="term" value="F:triacylglycerol lipase activity"/>
    <property type="evidence" value="ECO:0007669"/>
    <property type="project" value="TreeGrafter"/>
</dbReference>
<dbReference type="PANTHER" id="PTHR43433">
    <property type="entry name" value="HYDROLASE, ALPHA/BETA FOLD FAMILY PROTEIN"/>
    <property type="match status" value="1"/>
</dbReference>
<feature type="domain" description="AB hydrolase-1" evidence="1">
    <location>
        <begin position="48"/>
        <end position="255"/>
    </location>
</feature>
<keyword evidence="3" id="KW-1185">Reference proteome</keyword>
<dbReference type="Pfam" id="PF00561">
    <property type="entry name" value="Abhydrolase_1"/>
    <property type="match status" value="1"/>
</dbReference>
<evidence type="ECO:0000313" key="3">
    <source>
        <dbReference type="Proteomes" id="UP000028302"/>
    </source>
</evidence>
<dbReference type="PRINTS" id="PR00412">
    <property type="entry name" value="EPOXHYDRLASE"/>
</dbReference>
<dbReference type="InterPro" id="IPR000639">
    <property type="entry name" value="Epox_hydrolase-like"/>
</dbReference>
<dbReference type="InterPro" id="IPR000073">
    <property type="entry name" value="AB_hydrolase_1"/>
</dbReference>
<accession>A0A084IR16</accession>